<evidence type="ECO:0000256" key="6">
    <source>
        <dbReference type="ARBA" id="ARBA00023136"/>
    </source>
</evidence>
<dbReference type="GO" id="GO:0005886">
    <property type="term" value="C:plasma membrane"/>
    <property type="evidence" value="ECO:0007669"/>
    <property type="project" value="UniProtKB-SubCell"/>
</dbReference>
<evidence type="ECO:0000256" key="4">
    <source>
        <dbReference type="ARBA" id="ARBA00022692"/>
    </source>
</evidence>
<protein>
    <recommendedName>
        <fullName evidence="8">YetF C-terminal domain-containing protein</fullName>
    </recommendedName>
</protein>
<evidence type="ECO:0000256" key="7">
    <source>
        <dbReference type="SAM" id="Phobius"/>
    </source>
</evidence>
<feature type="transmembrane region" description="Helical" evidence="7">
    <location>
        <begin position="87"/>
        <end position="106"/>
    </location>
</feature>
<comment type="caution">
    <text evidence="9">The sequence shown here is derived from an EMBL/GenBank/DDBJ whole genome shotgun (WGS) entry which is preliminary data.</text>
</comment>
<dbReference type="InterPro" id="IPR023090">
    <property type="entry name" value="UPF0702_alpha/beta_dom_sf"/>
</dbReference>
<evidence type="ECO:0000259" key="8">
    <source>
        <dbReference type="Pfam" id="PF04239"/>
    </source>
</evidence>
<keyword evidence="6 7" id="KW-0472">Membrane</keyword>
<feature type="transmembrane region" description="Helical" evidence="7">
    <location>
        <begin position="58"/>
        <end position="80"/>
    </location>
</feature>
<evidence type="ECO:0000256" key="5">
    <source>
        <dbReference type="ARBA" id="ARBA00022989"/>
    </source>
</evidence>
<keyword evidence="4 7" id="KW-0812">Transmembrane</keyword>
<comment type="subcellular location">
    <subcellularLocation>
        <location evidence="1">Cell membrane</location>
        <topology evidence="1">Multi-pass membrane protein</topology>
    </subcellularLocation>
</comment>
<evidence type="ECO:0000256" key="2">
    <source>
        <dbReference type="ARBA" id="ARBA00006448"/>
    </source>
</evidence>
<dbReference type="EMBL" id="LNQE01001897">
    <property type="protein sequence ID" value="KUG02997.1"/>
    <property type="molecule type" value="Genomic_DNA"/>
</dbReference>
<proteinExistence type="inferred from homology"/>
<feature type="transmembrane region" description="Helical" evidence="7">
    <location>
        <begin position="27"/>
        <end position="46"/>
    </location>
</feature>
<feature type="domain" description="YetF C-terminal" evidence="8">
    <location>
        <begin position="136"/>
        <end position="268"/>
    </location>
</feature>
<evidence type="ECO:0000313" key="9">
    <source>
        <dbReference type="EMBL" id="KUG02997.1"/>
    </source>
</evidence>
<feature type="transmembrane region" description="Helical" evidence="7">
    <location>
        <begin position="112"/>
        <end position="130"/>
    </location>
</feature>
<sequence>MNKGNYNNSASILRQLDPDQKDGTAPWFLWIFHCQLAILGYILNLLKELTRLEIMKELLMVAGRIVTIIPLLLLMTLFMGKRAIGELPIFDFLVIIILGAVVGADIADPEIAHIHTAAAIVLIGIFQILVSKMKIKYRKFGHIITFEPTIVIQDGKFIVNNLRRVRYSIDNILQMLREKDVFNVSDVYLGIVEANGNLSVLKKSDKTAVTIEDIKLTKSSTSLSYPIIVDGKVYSDVLAKLDLSSDWLIDQLNNLGIKSTQEVFYASINNKRELQVSPQSHMQDEKGILPILN</sequence>
<accession>A0A0W8E332</accession>
<gene>
    <name evidence="9" type="ORF">ASZ90_019609</name>
</gene>
<organism evidence="9">
    <name type="scientific">hydrocarbon metagenome</name>
    <dbReference type="NCBI Taxonomy" id="938273"/>
    <lineage>
        <taxon>unclassified sequences</taxon>
        <taxon>metagenomes</taxon>
        <taxon>ecological metagenomes</taxon>
    </lineage>
</organism>
<dbReference type="PANTHER" id="PTHR34582:SF6">
    <property type="entry name" value="UPF0702 TRANSMEMBRANE PROTEIN YCAP"/>
    <property type="match status" value="1"/>
</dbReference>
<keyword evidence="5 7" id="KW-1133">Transmembrane helix</keyword>
<dbReference type="Pfam" id="PF04239">
    <property type="entry name" value="DUF421"/>
    <property type="match status" value="1"/>
</dbReference>
<name>A0A0W8E332_9ZZZZ</name>
<dbReference type="Gene3D" id="3.30.240.20">
    <property type="entry name" value="bsu07140 like domains"/>
    <property type="match status" value="2"/>
</dbReference>
<evidence type="ECO:0000256" key="1">
    <source>
        <dbReference type="ARBA" id="ARBA00004651"/>
    </source>
</evidence>
<evidence type="ECO:0000256" key="3">
    <source>
        <dbReference type="ARBA" id="ARBA00022475"/>
    </source>
</evidence>
<reference evidence="9" key="1">
    <citation type="journal article" date="2015" name="Proc. Natl. Acad. Sci. U.S.A.">
        <title>Networks of energetic and metabolic interactions define dynamics in microbial communities.</title>
        <authorList>
            <person name="Embree M."/>
            <person name="Liu J.K."/>
            <person name="Al-Bassam M.M."/>
            <person name="Zengler K."/>
        </authorList>
    </citation>
    <scope>NUCLEOTIDE SEQUENCE</scope>
</reference>
<dbReference type="InterPro" id="IPR007353">
    <property type="entry name" value="DUF421"/>
</dbReference>
<comment type="similarity">
    <text evidence="2">Belongs to the UPF0702 family.</text>
</comment>
<dbReference type="PANTHER" id="PTHR34582">
    <property type="entry name" value="UPF0702 TRANSMEMBRANE PROTEIN YCAP"/>
    <property type="match status" value="1"/>
</dbReference>
<keyword evidence="3" id="KW-1003">Cell membrane</keyword>
<dbReference type="AlphaFoldDB" id="A0A0W8E332"/>